<evidence type="ECO:0000313" key="1">
    <source>
        <dbReference type="EMBL" id="EJX51927.1"/>
    </source>
</evidence>
<gene>
    <name evidence="1" type="ORF">HMPREF1378_01931</name>
</gene>
<reference evidence="1 2" key="1">
    <citation type="submission" date="2012-04" db="EMBL/GenBank/DDBJ databases">
        <authorList>
            <person name="Weinstock G."/>
            <person name="Sodergren E."/>
            <person name="Lobos E.A."/>
            <person name="Fulton L."/>
            <person name="Fulton R."/>
            <person name="Courtney L."/>
            <person name="Fronick C."/>
            <person name="O'Laughlin M."/>
            <person name="Godfrey J."/>
            <person name="Wilson R.M."/>
            <person name="Miner T."/>
            <person name="Farmer C."/>
            <person name="Delehaunty K."/>
            <person name="Cordes M."/>
            <person name="Minx P."/>
            <person name="Tomlinson C."/>
            <person name="Chen J."/>
            <person name="Wollam A."/>
            <person name="Pepin K.H."/>
            <person name="Bhonagiri V."/>
            <person name="Zhang X."/>
            <person name="Suruliraj S."/>
            <person name="Warren W."/>
            <person name="Mitreva M."/>
            <person name="Mardis E.R."/>
            <person name="Wilson R.K."/>
        </authorList>
    </citation>
    <scope>NUCLEOTIDE SEQUENCE [LARGE SCALE GENOMIC DNA]</scope>
    <source>
        <strain evidence="1 2">R496</strain>
    </source>
</reference>
<sequence length="45" mass="5570">MIYFYSHTFFVGHFRIPNLSDHRRRCFYNEWQDKTRGGKTFLPIS</sequence>
<dbReference type="AlphaFoldDB" id="A0AAV3GV48"/>
<accession>A0AAV3GV48</accession>
<name>A0AAV3GV48_ENTFC</name>
<evidence type="ECO:0000313" key="2">
    <source>
        <dbReference type="Proteomes" id="UP000006402"/>
    </source>
</evidence>
<organism evidence="1 2">
    <name type="scientific">Enterococcus faecium R496</name>
    <dbReference type="NCBI Taxonomy" id="1134836"/>
    <lineage>
        <taxon>Bacteria</taxon>
        <taxon>Bacillati</taxon>
        <taxon>Bacillota</taxon>
        <taxon>Bacilli</taxon>
        <taxon>Lactobacillales</taxon>
        <taxon>Enterococcaceae</taxon>
        <taxon>Enterococcus</taxon>
    </lineage>
</organism>
<dbReference type="Proteomes" id="UP000006402">
    <property type="component" value="Unassembled WGS sequence"/>
</dbReference>
<proteinExistence type="predicted"/>
<protein>
    <submittedName>
        <fullName evidence="1">Uncharacterized protein</fullName>
    </submittedName>
</protein>
<dbReference type="EMBL" id="AMAH01000138">
    <property type="protein sequence ID" value="EJX51927.1"/>
    <property type="molecule type" value="Genomic_DNA"/>
</dbReference>
<comment type="caution">
    <text evidence="1">The sequence shown here is derived from an EMBL/GenBank/DDBJ whole genome shotgun (WGS) entry which is preliminary data.</text>
</comment>